<dbReference type="Gene3D" id="2.130.10.130">
    <property type="entry name" value="Integrin alpha, N-terminal"/>
    <property type="match status" value="2"/>
</dbReference>
<dbReference type="PANTHER" id="PTHR44103">
    <property type="entry name" value="PROPROTEIN CONVERTASE P"/>
    <property type="match status" value="1"/>
</dbReference>
<evidence type="ECO:0000313" key="4">
    <source>
        <dbReference type="Proteomes" id="UP000289437"/>
    </source>
</evidence>
<dbReference type="Pfam" id="PF13517">
    <property type="entry name" value="FG-GAP_3"/>
    <property type="match status" value="3"/>
</dbReference>
<evidence type="ECO:0000313" key="3">
    <source>
        <dbReference type="EMBL" id="RXH55864.1"/>
    </source>
</evidence>
<feature type="domain" description="Bacterial Ig-like" evidence="2">
    <location>
        <begin position="424"/>
        <end position="513"/>
    </location>
</feature>
<proteinExistence type="predicted"/>
<dbReference type="AlphaFoldDB" id="A0A4V1L5I3"/>
<reference evidence="3 4" key="1">
    <citation type="submission" date="2018-11" db="EMBL/GenBank/DDBJ databases">
        <authorList>
            <person name="Mardanov A.V."/>
            <person name="Ravin N.V."/>
            <person name="Dedysh S.N."/>
        </authorList>
    </citation>
    <scope>NUCLEOTIDE SEQUENCE [LARGE SCALE GENOMIC DNA]</scope>
    <source>
        <strain evidence="3 4">AF10</strain>
    </source>
</reference>
<dbReference type="InterPro" id="IPR028994">
    <property type="entry name" value="Integrin_alpha_N"/>
</dbReference>
<dbReference type="Pfam" id="PF16640">
    <property type="entry name" value="Big_3_5"/>
    <property type="match status" value="1"/>
</dbReference>
<name>A0A4V1L5I3_9BACT</name>
<sequence length="991" mass="98170">MLFGLVGVRTAFADGTNLPVIVADFNHDGIPDVLIPSSSGPTATVSLGTLPGGSFNGTSRAVTLPSVCTQTAQGSMVTGDFNGDGLSDIAFFCGSSGGIGGVLLSNGDGTFATAKTFGGIYSTSGVVGDFDHDGKLDIVVVGPNSGSSAGQGIQFFHGNGDGTFGGPVFTAFGADSSYSFPVAVDVNNDGYTDIVLGSFTAGAPTLNVFGNNKDGTFGTLAQGVATASVSTAVGTQGESTDGQILVGNLLAANEIDFAVPDTGSTPGFFLVKNTSSGTMFSLGTAAKTAFPALKGAGVGSFTGSGFSDLVAADGTNITVLVNDGTGTFSASYASLAMASVANVFAVADANGDTYSDIYTAVQQTGTIITSVSLVNGSATATSQPVSLTVGTKAISAAWSGDVNFAGSTATGTQTVNGVSAAIALNSNKNPSKAGDAVTFAVLVTAAQGTTMPTGSISLLDGTTTIASGTLSSSGAFSATVSSLAVGTHSIQAVYAGDMYFTGLSSGVLTQVVNQAQQIVPTINWANPNPITYGTPIGSAQLNAAAVDANGVGVAGTFVYTPAAGTVLGIGTQTLSVAFTPSDTTYASATSSVRITVTKATPMLTWPVPSAIPYGTALSGVQLNASAKGIGTGSLPGSFVYSPAAGVVPAPGTQTLSVTFTPTDSVDYTTALGSVTIVVSPLTLTSFAPNVARVGDPNTTVTLTGSGFVTNSVVLVNGAAVATAYVNPTTLTAIIPASDFGKVGTLQVAVSDPGISATTAAQTLTVTPATPAITLTGPATTSPGSQPAVSFALTNPYPVPLTASFNLLFAPAVTPAVDDPAIQFANGGRNFTFTVPANSVTTPAIQLQAGTVAGTITVPLTLTAQGVDVTPANLAPVTIVVPKAIPTVSTTTLTRNGTQLSVAIHGFSNTREVTTATFHFTAAAGAAINTPDVTAPVGPLFTTWFDSTTSVAYGSTFTYTQVFDVSDDAANVGTVEVTLTNSVGVSTSQTAQ</sequence>
<evidence type="ECO:0000259" key="2">
    <source>
        <dbReference type="Pfam" id="PF16640"/>
    </source>
</evidence>
<dbReference type="PANTHER" id="PTHR44103:SF1">
    <property type="entry name" value="PROPROTEIN CONVERTASE P"/>
    <property type="match status" value="1"/>
</dbReference>
<evidence type="ECO:0000256" key="1">
    <source>
        <dbReference type="ARBA" id="ARBA00022729"/>
    </source>
</evidence>
<keyword evidence="1" id="KW-0732">Signal</keyword>
<keyword evidence="4" id="KW-1185">Reference proteome</keyword>
<dbReference type="SUPFAM" id="SSF81296">
    <property type="entry name" value="E set domains"/>
    <property type="match status" value="1"/>
</dbReference>
<organism evidence="3 4">
    <name type="scientific">Granulicella sibirica</name>
    <dbReference type="NCBI Taxonomy" id="2479048"/>
    <lineage>
        <taxon>Bacteria</taxon>
        <taxon>Pseudomonadati</taxon>
        <taxon>Acidobacteriota</taxon>
        <taxon>Terriglobia</taxon>
        <taxon>Terriglobales</taxon>
        <taxon>Acidobacteriaceae</taxon>
        <taxon>Granulicella</taxon>
    </lineage>
</organism>
<dbReference type="EMBL" id="RDSM01000002">
    <property type="protein sequence ID" value="RXH55864.1"/>
    <property type="molecule type" value="Genomic_DNA"/>
</dbReference>
<gene>
    <name evidence="3" type="ORF">GRAN_2721</name>
</gene>
<dbReference type="Proteomes" id="UP000289437">
    <property type="component" value="Unassembled WGS sequence"/>
</dbReference>
<dbReference type="SUPFAM" id="SSF69318">
    <property type="entry name" value="Integrin alpha N-terminal domain"/>
    <property type="match status" value="2"/>
</dbReference>
<dbReference type="InterPro" id="IPR014756">
    <property type="entry name" value="Ig_E-set"/>
</dbReference>
<protein>
    <submittedName>
        <fullName evidence="3">EF hand domain/PKD domain protein</fullName>
    </submittedName>
</protein>
<dbReference type="CDD" id="cd00102">
    <property type="entry name" value="IPT"/>
    <property type="match status" value="1"/>
</dbReference>
<dbReference type="InterPro" id="IPR013517">
    <property type="entry name" value="FG-GAP"/>
</dbReference>
<dbReference type="Gene3D" id="2.60.40.10">
    <property type="entry name" value="Immunoglobulins"/>
    <property type="match status" value="2"/>
</dbReference>
<reference evidence="4" key="2">
    <citation type="submission" date="2019-02" db="EMBL/GenBank/DDBJ databases">
        <title>Granulicella sibirica sp. nov., a psychrotolerant acidobacterium isolated from an organic soil layer in forested tundra, West Siberia.</title>
        <authorList>
            <person name="Oshkin I.Y."/>
            <person name="Kulichevskaya I.S."/>
            <person name="Rijpstra W.I.C."/>
            <person name="Sinninghe Damste J.S."/>
            <person name="Rakitin A.L."/>
            <person name="Ravin N.V."/>
            <person name="Dedysh S.N."/>
        </authorList>
    </citation>
    <scope>NUCLEOTIDE SEQUENCE [LARGE SCALE GENOMIC DNA]</scope>
    <source>
        <strain evidence="4">AF10</strain>
    </source>
</reference>
<accession>A0A4V1L5I3</accession>
<dbReference type="InterPro" id="IPR013783">
    <property type="entry name" value="Ig-like_fold"/>
</dbReference>
<comment type="caution">
    <text evidence="3">The sequence shown here is derived from an EMBL/GenBank/DDBJ whole genome shotgun (WGS) entry which is preliminary data.</text>
</comment>
<dbReference type="InterPro" id="IPR032109">
    <property type="entry name" value="Big_3_5"/>
</dbReference>